<accession>A0A4V6QEP5</accession>
<gene>
    <name evidence="1" type="ORF">CCUG63697_04839</name>
</gene>
<proteinExistence type="predicted"/>
<reference evidence="1 2" key="1">
    <citation type="journal article" date="2019" name="Sci. Rep.">
        <title>Extended insight into the Mycobacterium chelonae-abscessus complex through whole genome sequencing of Mycobacterium salmoniphilum outbreak and Mycobacterium salmoniphilum-like strains.</title>
        <authorList>
            <person name="Behra P.R.K."/>
            <person name="Das S."/>
            <person name="Pettersson B.M.F."/>
            <person name="Shirreff L."/>
            <person name="DuCote T."/>
            <person name="Jacobsson K.G."/>
            <person name="Ennis D.G."/>
            <person name="Kirsebom L.A."/>
        </authorList>
    </citation>
    <scope>NUCLEOTIDE SEQUENCE [LARGE SCALE GENOMIC DNA]</scope>
    <source>
        <strain evidence="1 2">CCUG 63697</strain>
    </source>
</reference>
<dbReference type="SUPFAM" id="SSF50494">
    <property type="entry name" value="Trypsin-like serine proteases"/>
    <property type="match status" value="1"/>
</dbReference>
<sequence length="295" mass="32550">MASQPASVHKGTIPRESFRSTLIEMVYRGDGADPPETVQATGSAFFYKVGNDYFLITARHNFTGWDDVNEVPLSSRGVGPTHIRIGFWPPQPSGGYQLTEPLSINLFQMPLFEEPDGEGVRAARWLEHPSYGQKVDVAAMKIRLPESPDVLCLPWDSGSPDIAYSNTKLWVTQNVSIVGYPYGLNNNNLPVWVRGSIATEPELLYVNDQGEGLPLFLVDARTRKGQSGSPVMLFRHPGEVVATGPNSAGVTHGTQSKLLGVYSGRVNRDSDLGYVWRVGIVDEICRREQRSSFRA</sequence>
<protein>
    <recommendedName>
        <fullName evidence="3">Trypsin-like peptidase domain-containing protein</fullName>
    </recommendedName>
</protein>
<dbReference type="EMBL" id="PECC01000036">
    <property type="protein sequence ID" value="TDZ47063.1"/>
    <property type="molecule type" value="Genomic_DNA"/>
</dbReference>
<dbReference type="Gene3D" id="2.40.10.10">
    <property type="entry name" value="Trypsin-like serine proteases"/>
    <property type="match status" value="1"/>
</dbReference>
<dbReference type="RefSeq" id="WP_134051447.1">
    <property type="nucleotide sequence ID" value="NZ_PECB01000003.1"/>
</dbReference>
<dbReference type="InterPro" id="IPR009003">
    <property type="entry name" value="Peptidase_S1_PA"/>
</dbReference>
<evidence type="ECO:0000313" key="1">
    <source>
        <dbReference type="EMBL" id="TDZ47063.1"/>
    </source>
</evidence>
<dbReference type="Pfam" id="PF13365">
    <property type="entry name" value="Trypsin_2"/>
    <property type="match status" value="1"/>
</dbReference>
<organism evidence="1 2">
    <name type="scientific">Mycobacteroides franklinii</name>
    <dbReference type="NCBI Taxonomy" id="948102"/>
    <lineage>
        <taxon>Bacteria</taxon>
        <taxon>Bacillati</taxon>
        <taxon>Actinomycetota</taxon>
        <taxon>Actinomycetes</taxon>
        <taxon>Mycobacteriales</taxon>
        <taxon>Mycobacteriaceae</taxon>
        <taxon>Mycobacteroides</taxon>
    </lineage>
</organism>
<comment type="caution">
    <text evidence="1">The sequence shown here is derived from an EMBL/GenBank/DDBJ whole genome shotgun (WGS) entry which is preliminary data.</text>
</comment>
<name>A0A4V6QEP5_9MYCO</name>
<keyword evidence="2" id="KW-1185">Reference proteome</keyword>
<dbReference type="InterPro" id="IPR043504">
    <property type="entry name" value="Peptidase_S1_PA_chymotrypsin"/>
</dbReference>
<dbReference type="AlphaFoldDB" id="A0A4V6QEP5"/>
<dbReference type="Proteomes" id="UP000295165">
    <property type="component" value="Unassembled WGS sequence"/>
</dbReference>
<evidence type="ECO:0008006" key="3">
    <source>
        <dbReference type="Google" id="ProtNLM"/>
    </source>
</evidence>
<evidence type="ECO:0000313" key="2">
    <source>
        <dbReference type="Proteomes" id="UP000295165"/>
    </source>
</evidence>